<dbReference type="InterPro" id="IPR027417">
    <property type="entry name" value="P-loop_NTPase"/>
</dbReference>
<protein>
    <submittedName>
        <fullName evidence="1">Uncharacterized protein</fullName>
    </submittedName>
</protein>
<organism evidence="1 2">
    <name type="scientific">Chionoecetes opilio</name>
    <name type="common">Atlantic snow crab</name>
    <name type="synonym">Cancer opilio</name>
    <dbReference type="NCBI Taxonomy" id="41210"/>
    <lineage>
        <taxon>Eukaryota</taxon>
        <taxon>Metazoa</taxon>
        <taxon>Ecdysozoa</taxon>
        <taxon>Arthropoda</taxon>
        <taxon>Crustacea</taxon>
        <taxon>Multicrustacea</taxon>
        <taxon>Malacostraca</taxon>
        <taxon>Eumalacostraca</taxon>
        <taxon>Eucarida</taxon>
        <taxon>Decapoda</taxon>
        <taxon>Pleocyemata</taxon>
        <taxon>Brachyura</taxon>
        <taxon>Eubrachyura</taxon>
        <taxon>Majoidea</taxon>
        <taxon>Majidae</taxon>
        <taxon>Chionoecetes</taxon>
    </lineage>
</organism>
<comment type="caution">
    <text evidence="1">The sequence shown here is derived from an EMBL/GenBank/DDBJ whole genome shotgun (WGS) entry which is preliminary data.</text>
</comment>
<evidence type="ECO:0000313" key="2">
    <source>
        <dbReference type="Proteomes" id="UP000770661"/>
    </source>
</evidence>
<dbReference type="SUPFAM" id="SSF52540">
    <property type="entry name" value="P-loop containing nucleoside triphosphate hydrolases"/>
    <property type="match status" value="1"/>
</dbReference>
<accession>A0A8J4XUJ5</accession>
<dbReference type="AlphaFoldDB" id="A0A8J4XUJ5"/>
<dbReference type="EMBL" id="JACEEZ010022682">
    <property type="protein sequence ID" value="KAG0712166.1"/>
    <property type="molecule type" value="Genomic_DNA"/>
</dbReference>
<proteinExistence type="predicted"/>
<gene>
    <name evidence="1" type="ORF">GWK47_019074</name>
</gene>
<reference evidence="1" key="1">
    <citation type="submission" date="2020-07" db="EMBL/GenBank/DDBJ databases">
        <title>The High-quality genome of the commercially important snow crab, Chionoecetes opilio.</title>
        <authorList>
            <person name="Jeong J.-H."/>
            <person name="Ryu S."/>
        </authorList>
    </citation>
    <scope>NUCLEOTIDE SEQUENCE</scope>
    <source>
        <strain evidence="1">MADBK_172401_WGS</strain>
        <tissue evidence="1">Digestive gland</tissue>
    </source>
</reference>
<dbReference type="Gene3D" id="3.40.50.300">
    <property type="entry name" value="P-loop containing nucleotide triphosphate hydrolases"/>
    <property type="match status" value="1"/>
</dbReference>
<name>A0A8J4XUJ5_CHIOP</name>
<dbReference type="OrthoDB" id="7550162at2759"/>
<keyword evidence="2" id="KW-1185">Reference proteome</keyword>
<dbReference type="Proteomes" id="UP000770661">
    <property type="component" value="Unassembled WGS sequence"/>
</dbReference>
<evidence type="ECO:0000313" key="1">
    <source>
        <dbReference type="EMBL" id="KAG0712166.1"/>
    </source>
</evidence>
<sequence length="179" mass="20270">MEECYGENLLDLFPRERGGRIFVVGASGSGKTELVTRIVEKYTCKFYRVLICGTGHHHPIQDIPDLRDKVTVSKEIVDPETVIDPLQKKKGLLIVYDDNLLRAVNDETVANVFIKGRHLGISAIMISQNLFMQGRYARSISLNCTHFLLLKQRDLGQIGTLGRQLYGREKSKVFLSAYK</sequence>